<feature type="transmembrane region" description="Helical" evidence="1">
    <location>
        <begin position="83"/>
        <end position="104"/>
    </location>
</feature>
<keyword evidence="1" id="KW-1133">Transmembrane helix</keyword>
<evidence type="ECO:0000313" key="2">
    <source>
        <dbReference type="EMBL" id="BBW96135.1"/>
    </source>
</evidence>
<dbReference type="Proteomes" id="UP000501421">
    <property type="component" value="Chromosome"/>
</dbReference>
<evidence type="ECO:0000313" key="3">
    <source>
        <dbReference type="Proteomes" id="UP000501421"/>
    </source>
</evidence>
<feature type="transmembrane region" description="Helical" evidence="1">
    <location>
        <begin position="56"/>
        <end position="77"/>
    </location>
</feature>
<keyword evidence="1" id="KW-0472">Membrane</keyword>
<organism evidence="2 3">
    <name type="scientific">Geobacillus subterraneus</name>
    <dbReference type="NCBI Taxonomy" id="129338"/>
    <lineage>
        <taxon>Bacteria</taxon>
        <taxon>Bacillati</taxon>
        <taxon>Bacillota</taxon>
        <taxon>Bacilli</taxon>
        <taxon>Bacillales</taxon>
        <taxon>Anoxybacillaceae</taxon>
        <taxon>Geobacillus</taxon>
    </lineage>
</organism>
<reference evidence="3" key="1">
    <citation type="journal article" date="2020" name="Microbiol. Resour. Announc.">
        <title>Complete Genome Sequence of Geobacillus sp. Strain E55-1, Isolated from Mine Geyser in Japan.</title>
        <authorList>
            <person name="Miyazaki K."/>
            <person name="Hase E."/>
            <person name="Tokito N."/>
        </authorList>
    </citation>
    <scope>NUCLEOTIDE SEQUENCE [LARGE SCALE GENOMIC DNA]</scope>
    <source>
        <strain evidence="3">E55-1</strain>
    </source>
</reference>
<keyword evidence="1" id="KW-0812">Transmembrane</keyword>
<sequence length="156" mass="17554">MIVVATFENHLFVELVISALREKGVPPHHLFAVPLDGRPEPPQLLDTIHRADGLSFLDLAAIFGTCFMLLGSIYGYVLTWGPIIWGVIGAVVGISLGLLLKWGLNRNTARRQTNRRAEIVLLIRCDETQWPMIERLLWNHHALGLAGIDDEKRTRQ</sequence>
<evidence type="ECO:0000256" key="1">
    <source>
        <dbReference type="SAM" id="Phobius"/>
    </source>
</evidence>
<dbReference type="RefSeq" id="WP_033843886.1">
    <property type="nucleotide sequence ID" value="NZ_AP022557.1"/>
</dbReference>
<proteinExistence type="predicted"/>
<accession>A0A679FNF7</accession>
<dbReference type="AlphaFoldDB" id="A0A679FNF7"/>
<dbReference type="EMBL" id="AP022557">
    <property type="protein sequence ID" value="BBW96135.1"/>
    <property type="molecule type" value="Genomic_DNA"/>
</dbReference>
<gene>
    <name evidence="2" type="ORF">GsuE55_09680</name>
</gene>
<protein>
    <submittedName>
        <fullName evidence="2">Uncharacterized protein</fullName>
    </submittedName>
</protein>
<name>A0A679FNF7_9BACL</name>
<keyword evidence="3" id="KW-1185">Reference proteome</keyword>